<gene>
    <name evidence="2" type="ORF">CVT25_005275</name>
</gene>
<dbReference type="AlphaFoldDB" id="A0A409XMV1"/>
<sequence length="377" mass="42993">MPHFLRHIASSFTQNPETNQLETPIFDTPLTDQTVEDLEMLRREILTQYNKAIDQKETAKQNYRPAAARLAHHQARSQCLKLNLVEWELYQRFPLIAKPSEQRNMSFIDTPAASSSSTPDHSCMQGKRPAVPSHARTLSTFEALDLFADEETAQKICLYFEDPDTVLALNELAKVSRAHQQEERDIRLARHRSRVRQTMATVLLDKLQSWGLEREIEDVLWKHCRESPTVRKPSVFPLTSFHLQNTVPSQPLPARPPAYHFASRLNDLQKQQLVNEARPLLHLLQRIAQRAQHWSRAFNAANLDIFAQDAPNSNASTATNTHPDIPSETAAITQKTSNTLTPIMEELTRIFSTTPESPTPQANHTETIEPTEVMDFT</sequence>
<evidence type="ECO:0000313" key="2">
    <source>
        <dbReference type="EMBL" id="PPQ92040.1"/>
    </source>
</evidence>
<dbReference type="EMBL" id="NHYD01001158">
    <property type="protein sequence ID" value="PPQ92040.1"/>
    <property type="molecule type" value="Genomic_DNA"/>
</dbReference>
<feature type="compositionally biased region" description="Polar residues" evidence="1">
    <location>
        <begin position="111"/>
        <end position="120"/>
    </location>
</feature>
<dbReference type="Proteomes" id="UP000283269">
    <property type="component" value="Unassembled WGS sequence"/>
</dbReference>
<keyword evidence="3" id="KW-1185">Reference proteome</keyword>
<organism evidence="2 3">
    <name type="scientific">Psilocybe cyanescens</name>
    <dbReference type="NCBI Taxonomy" id="93625"/>
    <lineage>
        <taxon>Eukaryota</taxon>
        <taxon>Fungi</taxon>
        <taxon>Dikarya</taxon>
        <taxon>Basidiomycota</taxon>
        <taxon>Agaricomycotina</taxon>
        <taxon>Agaricomycetes</taxon>
        <taxon>Agaricomycetidae</taxon>
        <taxon>Agaricales</taxon>
        <taxon>Agaricineae</taxon>
        <taxon>Strophariaceae</taxon>
        <taxon>Psilocybe</taxon>
    </lineage>
</organism>
<reference evidence="2 3" key="1">
    <citation type="journal article" date="2018" name="Evol. Lett.">
        <title>Horizontal gene cluster transfer increased hallucinogenic mushroom diversity.</title>
        <authorList>
            <person name="Reynolds H.T."/>
            <person name="Vijayakumar V."/>
            <person name="Gluck-Thaler E."/>
            <person name="Korotkin H.B."/>
            <person name="Matheny P.B."/>
            <person name="Slot J.C."/>
        </authorList>
    </citation>
    <scope>NUCLEOTIDE SEQUENCE [LARGE SCALE GENOMIC DNA]</scope>
    <source>
        <strain evidence="2 3">2631</strain>
    </source>
</reference>
<proteinExistence type="predicted"/>
<comment type="caution">
    <text evidence="2">The sequence shown here is derived from an EMBL/GenBank/DDBJ whole genome shotgun (WGS) entry which is preliminary data.</text>
</comment>
<dbReference type="InParanoid" id="A0A409XMV1"/>
<protein>
    <submittedName>
        <fullName evidence="2">Uncharacterized protein</fullName>
    </submittedName>
</protein>
<evidence type="ECO:0000313" key="3">
    <source>
        <dbReference type="Proteomes" id="UP000283269"/>
    </source>
</evidence>
<feature type="non-terminal residue" evidence="2">
    <location>
        <position position="377"/>
    </location>
</feature>
<accession>A0A409XMV1</accession>
<name>A0A409XMV1_PSICY</name>
<evidence type="ECO:0000256" key="1">
    <source>
        <dbReference type="SAM" id="MobiDB-lite"/>
    </source>
</evidence>
<feature type="region of interest" description="Disordered" evidence="1">
    <location>
        <begin position="111"/>
        <end position="131"/>
    </location>
</feature>